<feature type="domain" description="HMG box" evidence="7">
    <location>
        <begin position="124"/>
        <end position="184"/>
    </location>
</feature>
<dbReference type="EMBL" id="UYRU01076112">
    <property type="protein sequence ID" value="VDN26590.1"/>
    <property type="molecule type" value="Genomic_DNA"/>
</dbReference>
<evidence type="ECO:0000259" key="7">
    <source>
        <dbReference type="PROSITE" id="PS50118"/>
    </source>
</evidence>
<feature type="domain" description="HMG box" evidence="7">
    <location>
        <begin position="34"/>
        <end position="104"/>
    </location>
</feature>
<dbReference type="Gene3D" id="1.10.30.10">
    <property type="entry name" value="High mobility group box domain"/>
    <property type="match status" value="2"/>
</dbReference>
<keyword evidence="9" id="KW-1185">Reference proteome</keyword>
<gene>
    <name evidence="8" type="ORF">DILT_LOCUS14840</name>
</gene>
<proteinExistence type="inferred from homology"/>
<reference evidence="8 9" key="1">
    <citation type="submission" date="2018-11" db="EMBL/GenBank/DDBJ databases">
        <authorList>
            <consortium name="Pathogen Informatics"/>
        </authorList>
    </citation>
    <scope>NUCLEOTIDE SEQUENCE [LARGE SCALE GENOMIC DNA]</scope>
</reference>
<dbReference type="Pfam" id="PF09011">
    <property type="entry name" value="HMG_box_2"/>
    <property type="match status" value="1"/>
</dbReference>
<dbReference type="SMART" id="SM00398">
    <property type="entry name" value="HMG"/>
    <property type="match status" value="2"/>
</dbReference>
<protein>
    <recommendedName>
        <fullName evidence="7">HMG box domain-containing protein</fullName>
    </recommendedName>
</protein>
<sequence length="195" mass="23120">MLCYAYLYANLNTVFTCSSLHLAMSRVLKDKNRPKGPMSAYACFVQVIREEHKRKHPGEHIVFSDFSKKCAERWKVMTAKEKKRFEDMSAIDKERFNREMVDYVPPEGVKKGKKRKAPKDPTQPKRAWSAFFFFCDEFRGKIKEEHPEWKVADIAKELGRRWEDCSDKPKYEALAQQDKQRYEEVGFTILFSCLW</sequence>
<dbReference type="SUPFAM" id="SSF47095">
    <property type="entry name" value="HMG-box"/>
    <property type="match status" value="2"/>
</dbReference>
<dbReference type="InterPro" id="IPR009071">
    <property type="entry name" value="HMG_box_dom"/>
</dbReference>
<evidence type="ECO:0000256" key="3">
    <source>
        <dbReference type="ARBA" id="ARBA00022737"/>
    </source>
</evidence>
<dbReference type="PRINTS" id="PR00886">
    <property type="entry name" value="HIGHMOBLTY12"/>
</dbReference>
<keyword evidence="5 6" id="KW-0539">Nucleus</keyword>
<feature type="DNA-binding region" description="HMG box" evidence="6">
    <location>
        <begin position="34"/>
        <end position="104"/>
    </location>
</feature>
<dbReference type="FunFam" id="1.10.30.10:FF:000006">
    <property type="entry name" value="High mobility group protein B1"/>
    <property type="match status" value="1"/>
</dbReference>
<dbReference type="AlphaFoldDB" id="A0A3P7MJ82"/>
<evidence type="ECO:0000313" key="9">
    <source>
        <dbReference type="Proteomes" id="UP000281553"/>
    </source>
</evidence>
<evidence type="ECO:0000256" key="1">
    <source>
        <dbReference type="ARBA" id="ARBA00004123"/>
    </source>
</evidence>
<dbReference type="InterPro" id="IPR050342">
    <property type="entry name" value="HMGB"/>
</dbReference>
<dbReference type="CDD" id="cd21978">
    <property type="entry name" value="HMG-box_HMGB_rpt1"/>
    <property type="match status" value="1"/>
</dbReference>
<evidence type="ECO:0000256" key="6">
    <source>
        <dbReference type="PROSITE-ProRule" id="PRU00267"/>
    </source>
</evidence>
<dbReference type="PROSITE" id="PS50118">
    <property type="entry name" value="HMG_BOX_2"/>
    <property type="match status" value="2"/>
</dbReference>
<dbReference type="PANTHER" id="PTHR48112">
    <property type="entry name" value="HIGH MOBILITY GROUP PROTEIN DSP1"/>
    <property type="match status" value="1"/>
</dbReference>
<organism evidence="8 9">
    <name type="scientific">Dibothriocephalus latus</name>
    <name type="common">Fish tapeworm</name>
    <name type="synonym">Diphyllobothrium latum</name>
    <dbReference type="NCBI Taxonomy" id="60516"/>
    <lineage>
        <taxon>Eukaryota</taxon>
        <taxon>Metazoa</taxon>
        <taxon>Spiralia</taxon>
        <taxon>Lophotrochozoa</taxon>
        <taxon>Platyhelminthes</taxon>
        <taxon>Cestoda</taxon>
        <taxon>Eucestoda</taxon>
        <taxon>Diphyllobothriidea</taxon>
        <taxon>Diphyllobothriidae</taxon>
        <taxon>Dibothriocephalus</taxon>
    </lineage>
</organism>
<accession>A0A3P7MJ82</accession>
<evidence type="ECO:0000256" key="5">
    <source>
        <dbReference type="ARBA" id="ARBA00023242"/>
    </source>
</evidence>
<evidence type="ECO:0000313" key="8">
    <source>
        <dbReference type="EMBL" id="VDN26590.1"/>
    </source>
</evidence>
<dbReference type="Proteomes" id="UP000281553">
    <property type="component" value="Unassembled WGS sequence"/>
</dbReference>
<dbReference type="GO" id="GO:0003677">
    <property type="term" value="F:DNA binding"/>
    <property type="evidence" value="ECO:0007669"/>
    <property type="project" value="UniProtKB-UniRule"/>
</dbReference>
<dbReference type="Pfam" id="PF00505">
    <property type="entry name" value="HMG_box"/>
    <property type="match status" value="1"/>
</dbReference>
<name>A0A3P7MJ82_DIBLA</name>
<dbReference type="InterPro" id="IPR036910">
    <property type="entry name" value="HMG_box_dom_sf"/>
</dbReference>
<keyword evidence="4 6" id="KW-0238">DNA-binding</keyword>
<evidence type="ECO:0000256" key="4">
    <source>
        <dbReference type="ARBA" id="ARBA00023125"/>
    </source>
</evidence>
<evidence type="ECO:0000256" key="2">
    <source>
        <dbReference type="ARBA" id="ARBA00008774"/>
    </source>
</evidence>
<comment type="similarity">
    <text evidence="2">Belongs to the HMGB family.</text>
</comment>
<dbReference type="PANTHER" id="PTHR48112:SF32">
    <property type="entry name" value="HIGH MOBILITY GROUP PROTEIN B3"/>
    <property type="match status" value="1"/>
</dbReference>
<dbReference type="GO" id="GO:0005634">
    <property type="term" value="C:nucleus"/>
    <property type="evidence" value="ECO:0007669"/>
    <property type="project" value="UniProtKB-SubCell"/>
</dbReference>
<keyword evidence="3" id="KW-0677">Repeat</keyword>
<dbReference type="OrthoDB" id="1919336at2759"/>
<comment type="subcellular location">
    <subcellularLocation>
        <location evidence="1">Nucleus</location>
    </subcellularLocation>
</comment>
<feature type="DNA-binding region" description="HMG box" evidence="6">
    <location>
        <begin position="124"/>
        <end position="184"/>
    </location>
</feature>